<dbReference type="EC" id="1.2.3.3" evidence="3"/>
<dbReference type="Gene3D" id="3.40.50.970">
    <property type="match status" value="2"/>
</dbReference>
<evidence type="ECO:0000313" key="8">
    <source>
        <dbReference type="EMBL" id="EFU22319.1"/>
    </source>
</evidence>
<keyword evidence="8" id="KW-0670">Pyruvate</keyword>
<dbReference type="InterPro" id="IPR047210">
    <property type="entry name" value="TPP_PYR_POXB-like"/>
</dbReference>
<dbReference type="SUPFAM" id="SSF52467">
    <property type="entry name" value="DHS-like NAD/FAD-binding domain"/>
    <property type="match status" value="1"/>
</dbReference>
<keyword evidence="2 4" id="KW-0786">Thiamine pyrophosphate</keyword>
<evidence type="ECO:0000256" key="2">
    <source>
        <dbReference type="ARBA" id="ARBA00023052"/>
    </source>
</evidence>
<evidence type="ECO:0000256" key="1">
    <source>
        <dbReference type="ARBA" id="ARBA00007812"/>
    </source>
</evidence>
<evidence type="ECO:0000259" key="5">
    <source>
        <dbReference type="Pfam" id="PF00205"/>
    </source>
</evidence>
<dbReference type="InterPro" id="IPR029035">
    <property type="entry name" value="DHS-like_NAD/FAD-binding_dom"/>
</dbReference>
<dbReference type="PANTHER" id="PTHR42981">
    <property type="entry name" value="PYRUVATE DEHYDROGENASE [UBIQUINONE]"/>
    <property type="match status" value="1"/>
</dbReference>
<gene>
    <name evidence="8" type="primary">spxB</name>
    <name evidence="8" type="ORF">HMPREF0813_01045</name>
</gene>
<dbReference type="InterPro" id="IPR029061">
    <property type="entry name" value="THDP-binding"/>
</dbReference>
<dbReference type="Gene3D" id="3.40.50.1220">
    <property type="entry name" value="TPP-binding domain"/>
    <property type="match status" value="1"/>
</dbReference>
<dbReference type="Pfam" id="PF02776">
    <property type="entry name" value="TPP_enzyme_N"/>
    <property type="match status" value="1"/>
</dbReference>
<organism evidence="8 9">
    <name type="scientific">Streptococcus anginosus F0211</name>
    <dbReference type="NCBI Taxonomy" id="706437"/>
    <lineage>
        <taxon>Bacteria</taxon>
        <taxon>Bacillati</taxon>
        <taxon>Bacillota</taxon>
        <taxon>Bacilli</taxon>
        <taxon>Lactobacillales</taxon>
        <taxon>Streptococcaceae</taxon>
        <taxon>Streptococcus</taxon>
        <taxon>Streptococcus anginosus group</taxon>
    </lineage>
</organism>
<comment type="similarity">
    <text evidence="1 4">Belongs to the TPP enzyme family.</text>
</comment>
<dbReference type="EMBL" id="AECT01000018">
    <property type="protein sequence ID" value="EFU22319.1"/>
    <property type="molecule type" value="Genomic_DNA"/>
</dbReference>
<dbReference type="PROSITE" id="PS00187">
    <property type="entry name" value="TPP_ENZYMES"/>
    <property type="match status" value="1"/>
</dbReference>
<dbReference type="Pfam" id="PF02775">
    <property type="entry name" value="TPP_enzyme_C"/>
    <property type="match status" value="1"/>
</dbReference>
<comment type="caution">
    <text evidence="8">The sequence shown here is derived from an EMBL/GenBank/DDBJ whole genome shotgun (WGS) entry which is preliminary data.</text>
</comment>
<evidence type="ECO:0000259" key="7">
    <source>
        <dbReference type="Pfam" id="PF02776"/>
    </source>
</evidence>
<dbReference type="InterPro" id="IPR047212">
    <property type="entry name" value="TPP_POXB-like"/>
</dbReference>
<evidence type="ECO:0000259" key="6">
    <source>
        <dbReference type="Pfam" id="PF02775"/>
    </source>
</evidence>
<protein>
    <recommendedName>
        <fullName evidence="3">Pyruvate oxidase</fullName>
        <ecNumber evidence="3">1.2.3.3</ecNumber>
    </recommendedName>
</protein>
<dbReference type="Proteomes" id="UP000002973">
    <property type="component" value="Unassembled WGS sequence"/>
</dbReference>
<dbReference type="PANTHER" id="PTHR42981:SF2">
    <property type="entry name" value="PYRUVATE DEHYDROGENASE [UBIQUINONE]"/>
    <property type="match status" value="1"/>
</dbReference>
<dbReference type="GO" id="GO:0047112">
    <property type="term" value="F:pyruvate oxidase activity"/>
    <property type="evidence" value="ECO:0007669"/>
    <property type="project" value="UniProtKB-UniRule"/>
</dbReference>
<dbReference type="Pfam" id="PF00205">
    <property type="entry name" value="TPP_enzyme_M"/>
    <property type="match status" value="1"/>
</dbReference>
<reference evidence="8 9" key="1">
    <citation type="submission" date="2010-11" db="EMBL/GenBank/DDBJ databases">
        <authorList>
            <person name="Weinstock G."/>
            <person name="Sodergren E."/>
            <person name="Clifton S."/>
            <person name="Fulton L."/>
            <person name="Fulton B."/>
            <person name="Courtney L."/>
            <person name="Fronick C."/>
            <person name="Harrison M."/>
            <person name="Strong C."/>
            <person name="Farmer C."/>
            <person name="Delahaunty K."/>
            <person name="Markovic C."/>
            <person name="Hall O."/>
            <person name="Minx P."/>
            <person name="Tomlinson C."/>
            <person name="Mitreva M."/>
            <person name="Hou S."/>
            <person name="Chen J."/>
            <person name="Wollam A."/>
            <person name="Pepin K.H."/>
            <person name="Johnson M."/>
            <person name="Bhonagiri V."/>
            <person name="Zhang X."/>
            <person name="Suruliraj S."/>
            <person name="Warren W."/>
            <person name="Chinwalla A."/>
            <person name="Mardis E.R."/>
            <person name="Wilson R.K."/>
        </authorList>
    </citation>
    <scope>NUCLEOTIDE SEQUENCE [LARGE SCALE GENOMIC DNA]</scope>
    <source>
        <strain evidence="8 9">F0211</strain>
    </source>
</reference>
<feature type="domain" description="Thiamine pyrophosphate enzyme central" evidence="5">
    <location>
        <begin position="232"/>
        <end position="361"/>
    </location>
</feature>
<name>E6J1C0_STRAP</name>
<dbReference type="InterPro" id="IPR014092">
    <property type="entry name" value="Pyruvate_oxidase"/>
</dbReference>
<dbReference type="NCBIfam" id="TIGR02720">
    <property type="entry name" value="pyruv_oxi_spxB"/>
    <property type="match status" value="1"/>
</dbReference>
<evidence type="ECO:0000256" key="3">
    <source>
        <dbReference type="NCBIfam" id="TIGR02720"/>
    </source>
</evidence>
<accession>E6J1C0</accession>
<dbReference type="InterPro" id="IPR047211">
    <property type="entry name" value="POXB-like"/>
</dbReference>
<dbReference type="CDD" id="cd07039">
    <property type="entry name" value="TPP_PYR_POX"/>
    <property type="match status" value="1"/>
</dbReference>
<sequence>MSKFFVNEFKKYYDITVTKKQILKLQFHSLRWRIIMSNVKTVPAAVAMLRVLEAWGVENVYGYPGGSVNSTMNALDLEKENIHFVQVRHEQVGALAAAAHAKLTGKIGVTLGSAGPGAVNLLNGLYDAREDHAPVLALVGQVPSTNMNYDYFQEFSELPMFSDVAVYNRVVMTPESLPYVVDKAIREAYKHNGVAVVIMPNNFGYVEIPDVDYASHTAEKNLPLPQATDAEVDQFLELVKAAKRPIFHVGSGIGNNAQLLIELSQKLQIPIAVAGLAKGKIPDDFEANLGTLNRAASKVGDEAFAAADLVIALGTNFPFANLVYRSHDFKFVSIDIDAANFGRHHYLDLGILSDSGSFLKKALERSEAVAPQPFYQASVAAMKDWKAYLARLMQKADGPLEFEQVYREINRISDANAVYGIDVGDNIINSFRFLNFTPEKKWTISALFATMGYGVPASIAGQFAFPNRQVFNIAGDGAFSMVMQDLTTQVKYQLPIINIITSNNSLNFIKSEQEDLVMNFSGVDLYEVDFAKVAEGMGVEGITVKTLEELPAAFDRALEVSKSGKPVLIDAKITDKRGIPVEELELDIVDGDFVEKISAGYQETHGQMSPEEFFAAYDGQELRPITAYFKEYGVKP</sequence>
<feature type="domain" description="Thiamine pyrophosphate enzyme TPP-binding" evidence="6">
    <location>
        <begin position="422"/>
        <end position="570"/>
    </location>
</feature>
<dbReference type="InterPro" id="IPR012001">
    <property type="entry name" value="Thiamin_PyroP_enz_TPP-bd_dom"/>
</dbReference>
<dbReference type="AlphaFoldDB" id="E6J1C0"/>
<feature type="domain" description="Thiamine pyrophosphate enzyme N-terminal TPP-binding" evidence="7">
    <location>
        <begin position="46"/>
        <end position="156"/>
    </location>
</feature>
<dbReference type="CDD" id="cd02014">
    <property type="entry name" value="TPP_POX"/>
    <property type="match status" value="1"/>
</dbReference>
<evidence type="ECO:0000313" key="9">
    <source>
        <dbReference type="Proteomes" id="UP000002973"/>
    </source>
</evidence>
<dbReference type="InterPro" id="IPR012000">
    <property type="entry name" value="Thiamin_PyroP_enz_cen_dom"/>
</dbReference>
<dbReference type="eggNOG" id="COG0028">
    <property type="taxonomic scope" value="Bacteria"/>
</dbReference>
<dbReference type="InterPro" id="IPR000399">
    <property type="entry name" value="TPP-bd_CS"/>
</dbReference>
<dbReference type="InterPro" id="IPR011766">
    <property type="entry name" value="TPP_enzyme_TPP-bd"/>
</dbReference>
<proteinExistence type="inferred from homology"/>
<dbReference type="GO" id="GO:0000287">
    <property type="term" value="F:magnesium ion binding"/>
    <property type="evidence" value="ECO:0007669"/>
    <property type="project" value="InterPro"/>
</dbReference>
<dbReference type="GO" id="GO:0030976">
    <property type="term" value="F:thiamine pyrophosphate binding"/>
    <property type="evidence" value="ECO:0007669"/>
    <property type="project" value="InterPro"/>
</dbReference>
<evidence type="ECO:0000256" key="4">
    <source>
        <dbReference type="RuleBase" id="RU362132"/>
    </source>
</evidence>
<dbReference type="SUPFAM" id="SSF52518">
    <property type="entry name" value="Thiamin diphosphate-binding fold (THDP-binding)"/>
    <property type="match status" value="2"/>
</dbReference>